<dbReference type="EMBL" id="WMIE01000042">
    <property type="protein sequence ID" value="MTH80303.1"/>
    <property type="molecule type" value="Genomic_DNA"/>
</dbReference>
<dbReference type="Pfam" id="PF16925">
    <property type="entry name" value="TetR_C_13"/>
    <property type="match status" value="1"/>
</dbReference>
<organism evidence="6 7">
    <name type="scientific">Paracoccus aestuariivivens</name>
    <dbReference type="NCBI Taxonomy" id="1820333"/>
    <lineage>
        <taxon>Bacteria</taxon>
        <taxon>Pseudomonadati</taxon>
        <taxon>Pseudomonadota</taxon>
        <taxon>Alphaproteobacteria</taxon>
        <taxon>Rhodobacterales</taxon>
        <taxon>Paracoccaceae</taxon>
        <taxon>Paracoccus</taxon>
    </lineage>
</organism>
<evidence type="ECO:0000256" key="1">
    <source>
        <dbReference type="ARBA" id="ARBA00023015"/>
    </source>
</evidence>
<protein>
    <submittedName>
        <fullName evidence="6">TetR family transcriptional regulator</fullName>
    </submittedName>
</protein>
<keyword evidence="3" id="KW-0804">Transcription</keyword>
<evidence type="ECO:0000256" key="2">
    <source>
        <dbReference type="ARBA" id="ARBA00023125"/>
    </source>
</evidence>
<sequence>MARPREFNEDEALLQATRLFWSKGYEGTSMSDLLRVTGLSKSSLYDTFGSKRALFLAAFEAYRLERMRVMRGYLQSGTTAYDAIAAFFAMVLEHARAADRPFGCMSCNEAAEMAPHDEEVQNLIERDFDGMETAFAEAIERGHGDGSIPLENDARQFARFLNATHHGIQILARTKGNVERMDDAVTVTLRALRSVG</sequence>
<proteinExistence type="predicted"/>
<dbReference type="InterPro" id="IPR009057">
    <property type="entry name" value="Homeodomain-like_sf"/>
</dbReference>
<name>A0A6L6JDR5_9RHOB</name>
<feature type="domain" description="HTH tetR-type" evidence="5">
    <location>
        <begin position="6"/>
        <end position="66"/>
    </location>
</feature>
<evidence type="ECO:0000313" key="7">
    <source>
        <dbReference type="Proteomes" id="UP000478183"/>
    </source>
</evidence>
<dbReference type="SUPFAM" id="SSF48498">
    <property type="entry name" value="Tetracyclin repressor-like, C-terminal domain"/>
    <property type="match status" value="1"/>
</dbReference>
<dbReference type="PROSITE" id="PS50977">
    <property type="entry name" value="HTH_TETR_2"/>
    <property type="match status" value="1"/>
</dbReference>
<dbReference type="RefSeq" id="WP_155097651.1">
    <property type="nucleotide sequence ID" value="NZ_WMIE01000042.1"/>
</dbReference>
<dbReference type="Pfam" id="PF00440">
    <property type="entry name" value="TetR_N"/>
    <property type="match status" value="1"/>
</dbReference>
<evidence type="ECO:0000256" key="3">
    <source>
        <dbReference type="ARBA" id="ARBA00023163"/>
    </source>
</evidence>
<dbReference type="SUPFAM" id="SSF46689">
    <property type="entry name" value="Homeodomain-like"/>
    <property type="match status" value="1"/>
</dbReference>
<dbReference type="Gene3D" id="1.10.10.60">
    <property type="entry name" value="Homeodomain-like"/>
    <property type="match status" value="1"/>
</dbReference>
<dbReference type="PANTHER" id="PTHR47506:SF10">
    <property type="entry name" value="TRANSCRIPTIONAL REGULATORY PROTEIN"/>
    <property type="match status" value="1"/>
</dbReference>
<dbReference type="Proteomes" id="UP000478183">
    <property type="component" value="Unassembled WGS sequence"/>
</dbReference>
<keyword evidence="1" id="KW-0805">Transcription regulation</keyword>
<accession>A0A6L6JDR5</accession>
<keyword evidence="7" id="KW-1185">Reference proteome</keyword>
<dbReference type="GO" id="GO:0003677">
    <property type="term" value="F:DNA binding"/>
    <property type="evidence" value="ECO:0007669"/>
    <property type="project" value="UniProtKB-UniRule"/>
</dbReference>
<dbReference type="InterPro" id="IPR011075">
    <property type="entry name" value="TetR_C"/>
</dbReference>
<comment type="caution">
    <text evidence="6">The sequence shown here is derived from an EMBL/GenBank/DDBJ whole genome shotgun (WGS) entry which is preliminary data.</text>
</comment>
<dbReference type="AlphaFoldDB" id="A0A6L6JDR5"/>
<dbReference type="PANTHER" id="PTHR47506">
    <property type="entry name" value="TRANSCRIPTIONAL REGULATORY PROTEIN"/>
    <property type="match status" value="1"/>
</dbReference>
<evidence type="ECO:0000259" key="5">
    <source>
        <dbReference type="PROSITE" id="PS50977"/>
    </source>
</evidence>
<feature type="DNA-binding region" description="H-T-H motif" evidence="4">
    <location>
        <begin position="29"/>
        <end position="48"/>
    </location>
</feature>
<gene>
    <name evidence="6" type="ORF">GL286_21680</name>
</gene>
<evidence type="ECO:0000256" key="4">
    <source>
        <dbReference type="PROSITE-ProRule" id="PRU00335"/>
    </source>
</evidence>
<dbReference type="InterPro" id="IPR001647">
    <property type="entry name" value="HTH_TetR"/>
</dbReference>
<dbReference type="Gene3D" id="1.10.357.10">
    <property type="entry name" value="Tetracycline Repressor, domain 2"/>
    <property type="match status" value="1"/>
</dbReference>
<dbReference type="OrthoDB" id="9779746at2"/>
<reference evidence="6 7" key="1">
    <citation type="submission" date="2019-11" db="EMBL/GenBank/DDBJ databases">
        <authorList>
            <person name="Dong K."/>
        </authorList>
    </citation>
    <scope>NUCLEOTIDE SEQUENCE [LARGE SCALE GENOMIC DNA]</scope>
    <source>
        <strain evidence="6 7">NBRC 111993</strain>
    </source>
</reference>
<dbReference type="InterPro" id="IPR036271">
    <property type="entry name" value="Tet_transcr_reg_TetR-rel_C_sf"/>
</dbReference>
<keyword evidence="2 4" id="KW-0238">DNA-binding</keyword>
<evidence type="ECO:0000313" key="6">
    <source>
        <dbReference type="EMBL" id="MTH80303.1"/>
    </source>
</evidence>